<evidence type="ECO:0000313" key="1">
    <source>
        <dbReference type="EMBL" id="KAK1374129.1"/>
    </source>
</evidence>
<reference evidence="1" key="1">
    <citation type="submission" date="2023-02" db="EMBL/GenBank/DDBJ databases">
        <title>Genome of toxic invasive species Heracleum sosnowskyi carries increased number of genes despite the absence of recent whole-genome duplications.</title>
        <authorList>
            <person name="Schelkunov M."/>
            <person name="Shtratnikova V."/>
            <person name="Makarenko M."/>
            <person name="Klepikova A."/>
            <person name="Omelchenko D."/>
            <person name="Novikova G."/>
            <person name="Obukhova E."/>
            <person name="Bogdanov V."/>
            <person name="Penin A."/>
            <person name="Logacheva M."/>
        </authorList>
    </citation>
    <scope>NUCLEOTIDE SEQUENCE</scope>
    <source>
        <strain evidence="1">Hsosn_3</strain>
        <tissue evidence="1">Leaf</tissue>
    </source>
</reference>
<keyword evidence="1" id="KW-0328">Glycosyltransferase</keyword>
<keyword evidence="2" id="KW-1185">Reference proteome</keyword>
<dbReference type="GO" id="GO:0016757">
    <property type="term" value="F:glycosyltransferase activity"/>
    <property type="evidence" value="ECO:0007669"/>
    <property type="project" value="UniProtKB-KW"/>
</dbReference>
<dbReference type="Pfam" id="PF10184">
    <property type="entry name" value="DUF2358"/>
    <property type="match status" value="1"/>
</dbReference>
<dbReference type="SUPFAM" id="SSF54427">
    <property type="entry name" value="NTF2-like"/>
    <property type="match status" value="1"/>
</dbReference>
<evidence type="ECO:0000313" key="2">
    <source>
        <dbReference type="Proteomes" id="UP001237642"/>
    </source>
</evidence>
<organism evidence="1 2">
    <name type="scientific">Heracleum sosnowskyi</name>
    <dbReference type="NCBI Taxonomy" id="360622"/>
    <lineage>
        <taxon>Eukaryota</taxon>
        <taxon>Viridiplantae</taxon>
        <taxon>Streptophyta</taxon>
        <taxon>Embryophyta</taxon>
        <taxon>Tracheophyta</taxon>
        <taxon>Spermatophyta</taxon>
        <taxon>Magnoliopsida</taxon>
        <taxon>eudicotyledons</taxon>
        <taxon>Gunneridae</taxon>
        <taxon>Pentapetalae</taxon>
        <taxon>asterids</taxon>
        <taxon>campanulids</taxon>
        <taxon>Apiales</taxon>
        <taxon>Apiaceae</taxon>
        <taxon>Apioideae</taxon>
        <taxon>apioid superclade</taxon>
        <taxon>Tordylieae</taxon>
        <taxon>Tordyliinae</taxon>
        <taxon>Heracleum</taxon>
    </lineage>
</organism>
<dbReference type="PANTHER" id="PTHR34123:SF4">
    <property type="entry name" value="PHOSPHORIBOSYLTRANSFERASE-LIKE PROTEIN, PUTATIVE (DUF2358)-RELATED"/>
    <property type="match status" value="1"/>
</dbReference>
<gene>
    <name evidence="1" type="ORF">POM88_030322</name>
</gene>
<dbReference type="InterPro" id="IPR032710">
    <property type="entry name" value="NTF2-like_dom_sf"/>
</dbReference>
<comment type="caution">
    <text evidence="1">The sequence shown here is derived from an EMBL/GenBank/DDBJ whole genome shotgun (WGS) entry which is preliminary data.</text>
</comment>
<dbReference type="EMBL" id="JAUIZM010000007">
    <property type="protein sequence ID" value="KAK1374129.1"/>
    <property type="molecule type" value="Genomic_DNA"/>
</dbReference>
<protein>
    <submittedName>
        <fullName evidence="1">Adenine phosphoribosyltransferase 1, chloroplastic-like protein</fullName>
    </submittedName>
</protein>
<dbReference type="AlphaFoldDB" id="A0AAD8HWJ3"/>
<sequence>MAGIWCFPTAPQLSFPSLKKLNGPRCCSETPKYNKKKDMPTPSFLKIAVSGLTEILRLFSSTPTRVDVVSDVETDEVSISCIDDILDVLKSDYEKEYFVTGSFTPEVYVDDCIFEDPTIRFRGKALYSRNLNLLVPFFDQPSIRLQQIKKGNDCDKDFVVASWKLRTYLKLPWKPLICIDGSTVYDLNNDYQIVRHAESWNISAVEAIGQIFTPTFRSTGN</sequence>
<dbReference type="InterPro" id="IPR018790">
    <property type="entry name" value="DUF2358"/>
</dbReference>
<keyword evidence="1" id="KW-0808">Transferase</keyword>
<dbReference type="Proteomes" id="UP001237642">
    <property type="component" value="Unassembled WGS sequence"/>
</dbReference>
<dbReference type="PANTHER" id="PTHR34123">
    <property type="entry name" value="OS04G0578200 PROTEIN"/>
    <property type="match status" value="1"/>
</dbReference>
<name>A0AAD8HWJ3_9APIA</name>
<accession>A0AAD8HWJ3</accession>
<proteinExistence type="predicted"/>
<reference evidence="1" key="2">
    <citation type="submission" date="2023-05" db="EMBL/GenBank/DDBJ databases">
        <authorList>
            <person name="Schelkunov M.I."/>
        </authorList>
    </citation>
    <scope>NUCLEOTIDE SEQUENCE</scope>
    <source>
        <strain evidence="1">Hsosn_3</strain>
        <tissue evidence="1">Leaf</tissue>
    </source>
</reference>